<evidence type="ECO:0000313" key="7">
    <source>
        <dbReference type="EMBL" id="QXL88135.1"/>
    </source>
</evidence>
<evidence type="ECO:0000259" key="4">
    <source>
        <dbReference type="Pfam" id="PF08669"/>
    </source>
</evidence>
<dbReference type="Pfam" id="PF08669">
    <property type="entry name" value="GCV_T_C"/>
    <property type="match status" value="1"/>
</dbReference>
<dbReference type="Pfam" id="PF12831">
    <property type="entry name" value="FAD_oxidored"/>
    <property type="match status" value="1"/>
</dbReference>
<dbReference type="PRINTS" id="PR00411">
    <property type="entry name" value="PNDRDTASEI"/>
</dbReference>
<evidence type="ECO:0000259" key="5">
    <source>
        <dbReference type="Pfam" id="PF17806"/>
    </source>
</evidence>
<dbReference type="InterPro" id="IPR013977">
    <property type="entry name" value="GcvT_C"/>
</dbReference>
<dbReference type="RefSeq" id="WP_257891224.1">
    <property type="nucleotide sequence ID" value="NZ_JAIMBW010000001.1"/>
</dbReference>
<feature type="domain" description="SoxA A3" evidence="5">
    <location>
        <begin position="462"/>
        <end position="547"/>
    </location>
</feature>
<dbReference type="SUPFAM" id="SSF103025">
    <property type="entry name" value="Folate-binding domain"/>
    <property type="match status" value="1"/>
</dbReference>
<sequence>MTGWRHPTLGSEIDRTKPLRAKVDWEVIDGFQGDTLASALLASGPRTIARSFKYHRPRGVMGFGAEEPNALFDVTRNGTTTPNARATLVPLTDGLKARAVNAQPTAQKDRARWLDLLHRAIPAGFYYKTFIAGGWHLYEPRIRKMAGLGQLDPTTTPHADTPIRHARCDTLVIGGGVAGLMAARTALETGGTVWLIEQSRHLGGTLRWRGGEVDGQAWPDFVEDTRKAILASGGRILINTNAWGAFDHGLIAAYQRYVTDIHWQIRPLNTVLATGATERPLWPAGNDIPGVILAEAAHHYLMLYGAVVGRRILLATGSDASYATAAALAEAGADVTLADRRAKTPPAPEGVLLLKSQQLQSVQGRTEMFGATFNDTFLTADTLLMSGGWTPSVQLHCQSGGKLDWDADKDALVPRPGTGHMRVVGAANGTFGLAATLIEAGLPPQTGPDWHWETARPNPLIKGRVWIDFQNDVTLKDVTLAAREGFTSVEHLKRYTTLGMATDQGRTSNFAGLAAMSEATDRTIPETGTTTFRPPVQPIPFTVIAGRRRGDLFNPLKRLTLEGQHKSRGAQFREYGGWLRPSAYGDDERSSAQTEAKVARETVGIYDASPLGKLDVIGPGAAALLDFAFYTRLSTLKPGRARYALMLRENGIVFDDGVVMRVAEDHYVVSASSSHAEAVRFVLEDPRQDRFDPGRVAIHDVTQAWTTLTVTGPRAKALLDAAGLPVDCPAMGLTRSTWNDMPVRIARISLTGDISFEVSVPTSDGAALHAALEAARIKVGGHWIGLEAVMILRAEKGYIVVGKDTDGSTMPHDLGWGGPRLKRSDAYLGKQSLFTEAATALDRRQLIGLESAEVLATGAHLVPLDGPRRSLGFVTSSYMSPNLNRPIALAMVEAGHGSEVGIFHDGTVTRARVTPACAFDPKGERL</sequence>
<dbReference type="GO" id="GO:0016491">
    <property type="term" value="F:oxidoreductase activity"/>
    <property type="evidence" value="ECO:0007669"/>
    <property type="project" value="UniProtKB-KW"/>
</dbReference>
<dbReference type="Gene3D" id="3.10.20.440">
    <property type="entry name" value="2Fe-2S iron-sulphur cluster binding domain, sarcosine oxidase, alpha subunit, N-terminal domain"/>
    <property type="match status" value="1"/>
</dbReference>
<dbReference type="Gene3D" id="3.30.1360.120">
    <property type="entry name" value="Probable tRNA modification gtpase trme, domain 1"/>
    <property type="match status" value="1"/>
</dbReference>
<evidence type="ECO:0000259" key="3">
    <source>
        <dbReference type="Pfam" id="PF01571"/>
    </source>
</evidence>
<keyword evidence="2" id="KW-0560">Oxidoreductase</keyword>
<protein>
    <submittedName>
        <fullName evidence="7">(2Fe-2S)-binding protein</fullName>
    </submittedName>
</protein>
<gene>
    <name evidence="6" type="ORF">KUL25_01020</name>
    <name evidence="7" type="ORF">KUL25_01025</name>
</gene>
<evidence type="ECO:0000313" key="6">
    <source>
        <dbReference type="EMBL" id="MBY4891339.1"/>
    </source>
</evidence>
<accession>A0A975TVP2</accession>
<evidence type="ECO:0000256" key="2">
    <source>
        <dbReference type="ARBA" id="ARBA00023002"/>
    </source>
</evidence>
<evidence type="ECO:0000256" key="1">
    <source>
        <dbReference type="ARBA" id="ARBA00008609"/>
    </source>
</evidence>
<dbReference type="InterPro" id="IPR027266">
    <property type="entry name" value="TrmE/GcvT-like"/>
</dbReference>
<dbReference type="PANTHER" id="PTHR43757">
    <property type="entry name" value="AMINOMETHYLTRANSFERASE"/>
    <property type="match status" value="1"/>
</dbReference>
<name>A0A975TVP2_9RHOB</name>
<dbReference type="Pfam" id="PF01571">
    <property type="entry name" value="GCV_T"/>
    <property type="match status" value="1"/>
</dbReference>
<reference evidence="7 8" key="1">
    <citation type="submission" date="2021-07" db="EMBL/GenBank/DDBJ databases">
        <title>Karlodiniumbacter phycospheric gen. nov., sp. nov., a phycosphere bacterium isolated from karlodinium veneficum.</title>
        <authorList>
            <person name="Peng Y."/>
            <person name="Jiang L."/>
            <person name="Lee J."/>
        </authorList>
    </citation>
    <scope>NUCLEOTIDE SEQUENCE</scope>
    <source>
        <strain evidence="7 8">N5</strain>
    </source>
</reference>
<dbReference type="EMBL" id="CP078073">
    <property type="protein sequence ID" value="QXL88135.1"/>
    <property type="molecule type" value="Genomic_DNA"/>
</dbReference>
<dbReference type="InterPro" id="IPR028896">
    <property type="entry name" value="GcvT/YgfZ/DmdA"/>
</dbReference>
<dbReference type="InterPro" id="IPR041854">
    <property type="entry name" value="BFD-like_2Fe2S-bd_dom_sf"/>
</dbReference>
<dbReference type="InterPro" id="IPR041117">
    <property type="entry name" value="SoxA_A3"/>
</dbReference>
<dbReference type="Pfam" id="PF17806">
    <property type="entry name" value="SO_alpha_A3"/>
    <property type="match status" value="1"/>
</dbReference>
<dbReference type="Proteomes" id="UP000693972">
    <property type="component" value="Unassembled WGS sequence"/>
</dbReference>
<dbReference type="SUPFAM" id="SSF101790">
    <property type="entry name" value="Aminomethyltransferase beta-barrel domain"/>
    <property type="match status" value="1"/>
</dbReference>
<dbReference type="InterPro" id="IPR036188">
    <property type="entry name" value="FAD/NAD-bd_sf"/>
</dbReference>
<proteinExistence type="inferred from homology"/>
<dbReference type="InterPro" id="IPR042204">
    <property type="entry name" value="2Fe-2S-bd_N"/>
</dbReference>
<dbReference type="Gene3D" id="1.10.10.1100">
    <property type="entry name" value="BFD-like [2Fe-2S]-binding domain"/>
    <property type="match status" value="1"/>
</dbReference>
<dbReference type="Gene3D" id="3.50.50.60">
    <property type="entry name" value="FAD/NAD(P)-binding domain"/>
    <property type="match status" value="1"/>
</dbReference>
<evidence type="ECO:0000313" key="8">
    <source>
        <dbReference type="Proteomes" id="UP000693972"/>
    </source>
</evidence>
<dbReference type="AlphaFoldDB" id="A0A975TVP2"/>
<organism evidence="7">
    <name type="scientific">Gymnodinialimonas phycosphaerae</name>
    <dbReference type="NCBI Taxonomy" id="2841589"/>
    <lineage>
        <taxon>Bacteria</taxon>
        <taxon>Pseudomonadati</taxon>
        <taxon>Pseudomonadota</taxon>
        <taxon>Alphaproteobacteria</taxon>
        <taxon>Rhodobacterales</taxon>
        <taxon>Paracoccaceae</taxon>
        <taxon>Gymnodinialimonas</taxon>
    </lineage>
</organism>
<dbReference type="InterPro" id="IPR006222">
    <property type="entry name" value="GCVT_N"/>
</dbReference>
<dbReference type="EMBL" id="JAIMBW010000001">
    <property type="protein sequence ID" value="MBY4891339.1"/>
    <property type="molecule type" value="Genomic_DNA"/>
</dbReference>
<dbReference type="InterPro" id="IPR029043">
    <property type="entry name" value="GcvT/YgfZ_C"/>
</dbReference>
<keyword evidence="8" id="KW-1185">Reference proteome</keyword>
<feature type="domain" description="Aminomethyltransferase C-terminal" evidence="4">
    <location>
        <begin position="844"/>
        <end position="920"/>
    </location>
</feature>
<dbReference type="GO" id="GO:0005829">
    <property type="term" value="C:cytosol"/>
    <property type="evidence" value="ECO:0007669"/>
    <property type="project" value="TreeGrafter"/>
</dbReference>
<feature type="domain" description="GCVT N-terminal" evidence="3">
    <location>
        <begin position="564"/>
        <end position="816"/>
    </location>
</feature>
<comment type="similarity">
    <text evidence="1">Belongs to the GcvT family.</text>
</comment>
<dbReference type="Pfam" id="PF13510">
    <property type="entry name" value="Fer2_4"/>
    <property type="match status" value="1"/>
</dbReference>
<dbReference type="SUPFAM" id="SSF51905">
    <property type="entry name" value="FAD/NAD(P)-binding domain"/>
    <property type="match status" value="1"/>
</dbReference>
<dbReference type="PANTHER" id="PTHR43757:SF2">
    <property type="entry name" value="AMINOMETHYLTRANSFERASE, MITOCHONDRIAL"/>
    <property type="match status" value="1"/>
</dbReference>